<comment type="caution">
    <text evidence="1">The sequence shown here is derived from an EMBL/GenBank/DDBJ whole genome shotgun (WGS) entry which is preliminary data.</text>
</comment>
<dbReference type="Proteomes" id="UP000256297">
    <property type="component" value="Chromosome CBM2589_a"/>
</dbReference>
<name>A0A375BYV2_9BURK</name>
<dbReference type="EMBL" id="OFSP01000031">
    <property type="protein sequence ID" value="SOY58568.1"/>
    <property type="molecule type" value="Genomic_DNA"/>
</dbReference>
<proteinExistence type="predicted"/>
<sequence>MLPHALEDEDALEMLNAGVRQILVVDDWKAAIVDSTRRIQLHFPLPDLLQH</sequence>
<protein>
    <submittedName>
        <fullName evidence="1">Uncharacterized protein</fullName>
    </submittedName>
</protein>
<reference evidence="1" key="1">
    <citation type="submission" date="2018-01" db="EMBL/GenBank/DDBJ databases">
        <authorList>
            <person name="Clerissi C."/>
        </authorList>
    </citation>
    <scope>NUCLEOTIDE SEQUENCE</scope>
    <source>
        <strain evidence="1">Cupriavidus taiwanensis STM 3521</strain>
    </source>
</reference>
<organism evidence="1">
    <name type="scientific">Cupriavidus taiwanensis</name>
    <dbReference type="NCBI Taxonomy" id="164546"/>
    <lineage>
        <taxon>Bacteria</taxon>
        <taxon>Pseudomonadati</taxon>
        <taxon>Pseudomonadota</taxon>
        <taxon>Betaproteobacteria</taxon>
        <taxon>Burkholderiales</taxon>
        <taxon>Burkholderiaceae</taxon>
        <taxon>Cupriavidus</taxon>
    </lineage>
</organism>
<evidence type="ECO:0000313" key="1">
    <source>
        <dbReference type="EMBL" id="SOY58568.1"/>
    </source>
</evidence>
<gene>
    <name evidence="1" type="ORF">CBM2589_A10215</name>
</gene>
<accession>A0A375BYV2</accession>
<dbReference type="AlphaFoldDB" id="A0A375BYV2"/>